<protein>
    <submittedName>
        <fullName evidence="1">Uncharacterized protein</fullName>
    </submittedName>
</protein>
<gene>
    <name evidence="1" type="ORF">D7D52_33775</name>
</gene>
<evidence type="ECO:0000313" key="1">
    <source>
        <dbReference type="EMBL" id="AYF77967.1"/>
    </source>
</evidence>
<dbReference type="KEGG" id="nyu:D7D52_33775"/>
<dbReference type="EMBL" id="CP032568">
    <property type="protein sequence ID" value="AYF77967.1"/>
    <property type="molecule type" value="Genomic_DNA"/>
</dbReference>
<keyword evidence="2" id="KW-1185">Reference proteome</keyword>
<dbReference type="OrthoDB" id="4751900at2"/>
<dbReference type="AlphaFoldDB" id="A0A386ZK45"/>
<dbReference type="Proteomes" id="UP000267164">
    <property type="component" value="Chromosome"/>
</dbReference>
<accession>A0A386ZK45</accession>
<reference evidence="1 2" key="1">
    <citation type="submission" date="2018-09" db="EMBL/GenBank/DDBJ databases">
        <title>Nocardia yunnanensis sp. nov., an actinomycete isolated from a soil sample.</title>
        <authorList>
            <person name="Zhang J."/>
        </authorList>
    </citation>
    <scope>NUCLEOTIDE SEQUENCE [LARGE SCALE GENOMIC DNA]</scope>
    <source>
        <strain evidence="1 2">CFHS0054</strain>
    </source>
</reference>
<name>A0A386ZK45_9NOCA</name>
<sequence length="71" mass="7884">MTDHRAALRAALGDAGDVVENLTPEEAEQLLSLLRRAQTAQRRSLDSSIDQTLKVLPRFVRIPARSILFGK</sequence>
<organism evidence="1 2">
    <name type="scientific">Nocardia yunnanensis</name>
    <dbReference type="NCBI Taxonomy" id="2382165"/>
    <lineage>
        <taxon>Bacteria</taxon>
        <taxon>Bacillati</taxon>
        <taxon>Actinomycetota</taxon>
        <taxon>Actinomycetes</taxon>
        <taxon>Mycobacteriales</taxon>
        <taxon>Nocardiaceae</taxon>
        <taxon>Nocardia</taxon>
    </lineage>
</organism>
<proteinExistence type="predicted"/>
<dbReference type="RefSeq" id="WP_120742960.1">
    <property type="nucleotide sequence ID" value="NZ_CP032568.1"/>
</dbReference>
<evidence type="ECO:0000313" key="2">
    <source>
        <dbReference type="Proteomes" id="UP000267164"/>
    </source>
</evidence>